<evidence type="ECO:0000313" key="2">
    <source>
        <dbReference type="Proteomes" id="UP000319732"/>
    </source>
</evidence>
<proteinExistence type="predicted"/>
<dbReference type="PROSITE" id="PS51257">
    <property type="entry name" value="PROKAR_LIPOPROTEIN"/>
    <property type="match status" value="1"/>
</dbReference>
<sequence length="185" mass="21215">MHRVIQIAIMLSLSISCFFGGMYVGLGQGALYALGLEAHGARYRIFSYERGEFQEGESKEAAEATIDSNISYFGQHLENHWLLHQVPSPWSLSESGVSFMKTAVEYRIKNPRKNDAKLLSIMGQEPTEQYLEDRMNLIREENGELYLSEEETIEVIKESLLYMKTQEAFYQRALEYVKQLNEGGL</sequence>
<dbReference type="Proteomes" id="UP000319732">
    <property type="component" value="Unassembled WGS sequence"/>
</dbReference>
<dbReference type="AlphaFoldDB" id="A0A545SXB3"/>
<reference evidence="1 2" key="1">
    <citation type="submission" date="2019-06" db="EMBL/GenBank/DDBJ databases">
        <title>Whole genome sequence for Cellvibrionaceae sp. R142.</title>
        <authorList>
            <person name="Wang G."/>
        </authorList>
    </citation>
    <scope>NUCLEOTIDE SEQUENCE [LARGE SCALE GENOMIC DNA]</scope>
    <source>
        <strain evidence="1 2">R142</strain>
    </source>
</reference>
<gene>
    <name evidence="1" type="ORF">FKG94_22690</name>
</gene>
<dbReference type="RefSeq" id="WP_142929243.1">
    <property type="nucleotide sequence ID" value="NZ_ML660105.1"/>
</dbReference>
<protein>
    <submittedName>
        <fullName evidence="1">Uncharacterized protein</fullName>
    </submittedName>
</protein>
<organism evidence="1 2">
    <name type="scientific">Exilibacterium tricleocarpae</name>
    <dbReference type="NCBI Taxonomy" id="2591008"/>
    <lineage>
        <taxon>Bacteria</taxon>
        <taxon>Pseudomonadati</taxon>
        <taxon>Pseudomonadota</taxon>
        <taxon>Gammaproteobacteria</taxon>
        <taxon>Cellvibrionales</taxon>
        <taxon>Cellvibrionaceae</taxon>
        <taxon>Exilibacterium</taxon>
    </lineage>
</organism>
<name>A0A545SXB3_9GAMM</name>
<evidence type="ECO:0000313" key="1">
    <source>
        <dbReference type="EMBL" id="TQV69605.1"/>
    </source>
</evidence>
<keyword evidence="2" id="KW-1185">Reference proteome</keyword>
<comment type="caution">
    <text evidence="1">The sequence shown here is derived from an EMBL/GenBank/DDBJ whole genome shotgun (WGS) entry which is preliminary data.</text>
</comment>
<dbReference type="EMBL" id="VHSG01000027">
    <property type="protein sequence ID" value="TQV69605.1"/>
    <property type="molecule type" value="Genomic_DNA"/>
</dbReference>
<accession>A0A545SXB3</accession>